<reference evidence="2" key="1">
    <citation type="journal article" date="2023" name="G3 (Bethesda)">
        <title>Genome assembly and association tests identify interacting loci associated with vigor, precocity, and sex in interspecific pistachio rootstocks.</title>
        <authorList>
            <person name="Palmer W."/>
            <person name="Jacygrad E."/>
            <person name="Sagayaradj S."/>
            <person name="Cavanaugh K."/>
            <person name="Han R."/>
            <person name="Bertier L."/>
            <person name="Beede B."/>
            <person name="Kafkas S."/>
            <person name="Golino D."/>
            <person name="Preece J."/>
            <person name="Michelmore R."/>
        </authorList>
    </citation>
    <scope>NUCLEOTIDE SEQUENCE [LARGE SCALE GENOMIC DNA]</scope>
</reference>
<keyword evidence="2" id="KW-1185">Reference proteome</keyword>
<comment type="caution">
    <text evidence="1">The sequence shown here is derived from an EMBL/GenBank/DDBJ whole genome shotgun (WGS) entry which is preliminary data.</text>
</comment>
<evidence type="ECO:0000313" key="1">
    <source>
        <dbReference type="EMBL" id="KAJ0102405.1"/>
    </source>
</evidence>
<protein>
    <submittedName>
        <fullName evidence="1">Uncharacterized protein</fullName>
    </submittedName>
</protein>
<accession>A0ACC1BTU8</accession>
<name>A0ACC1BTU8_9ROSI</name>
<dbReference type="EMBL" id="CM047899">
    <property type="protein sequence ID" value="KAJ0102405.1"/>
    <property type="molecule type" value="Genomic_DNA"/>
</dbReference>
<proteinExistence type="predicted"/>
<evidence type="ECO:0000313" key="2">
    <source>
        <dbReference type="Proteomes" id="UP001164250"/>
    </source>
</evidence>
<organism evidence="1 2">
    <name type="scientific">Pistacia atlantica</name>
    <dbReference type="NCBI Taxonomy" id="434234"/>
    <lineage>
        <taxon>Eukaryota</taxon>
        <taxon>Viridiplantae</taxon>
        <taxon>Streptophyta</taxon>
        <taxon>Embryophyta</taxon>
        <taxon>Tracheophyta</taxon>
        <taxon>Spermatophyta</taxon>
        <taxon>Magnoliopsida</taxon>
        <taxon>eudicotyledons</taxon>
        <taxon>Gunneridae</taxon>
        <taxon>Pentapetalae</taxon>
        <taxon>rosids</taxon>
        <taxon>malvids</taxon>
        <taxon>Sapindales</taxon>
        <taxon>Anacardiaceae</taxon>
        <taxon>Pistacia</taxon>
    </lineage>
</organism>
<gene>
    <name evidence="1" type="ORF">Patl1_04047</name>
</gene>
<dbReference type="Proteomes" id="UP001164250">
    <property type="component" value="Chromosome 3"/>
</dbReference>
<sequence>MGLSLIFPSFFFLVFLVLFIIEVHVQAQNLIFNVVKYGARPDGISDNTKAFNIAWNKACSSEGGNVVLVPNGLFLAGPLLLKGPCKGPITFHIQGILRAPADASSRDQDHWISFQYVDGLSIYGGGSLDGQGSSAWSYNTCLKDPHCKPLPVTMRFDFVTNSTISHITSINSKGSHIILFGCNSFTIHNIKISAPGDSPNTDGINIGNSKNILIFDSEIATGDDCISMSPGSKTINITNIKCGPGHGISVGSLGGTPNEDVDGVLVTNCNLTGTSNGLRIKTKANPSYPTTVSNLTFQQILVYNVANPIIIDQQYCPSKDCKPGASRVGISDVRFTTITGTTSTRVAVNLLCSSAKPCEEIELRDINIAYDGLPRGPATSSCSNVYGVAYGIQNPPPCIRRSL</sequence>